<comment type="caution">
    <text evidence="2">The sequence shown here is derived from an EMBL/GenBank/DDBJ whole genome shotgun (WGS) entry which is preliminary data.</text>
</comment>
<keyword evidence="2" id="KW-0560">Oxidoreductase</keyword>
<reference evidence="2 3" key="1">
    <citation type="submission" date="2015-04" db="EMBL/GenBank/DDBJ databases">
        <authorList>
            <person name="Heijne W.H."/>
            <person name="Fedorova N.D."/>
            <person name="Nierman W.C."/>
            <person name="Vollebregt A.W."/>
            <person name="Zhao Z."/>
            <person name="Wu L."/>
            <person name="Kumar M."/>
            <person name="Stam H."/>
            <person name="van den Berg M.A."/>
            <person name="Pel H.J."/>
        </authorList>
    </citation>
    <scope>NUCLEOTIDE SEQUENCE [LARGE SCALE GENOMIC DNA]</scope>
    <source>
        <strain evidence="2 3">CBS 393.64</strain>
    </source>
</reference>
<keyword evidence="3" id="KW-1185">Reference proteome</keyword>
<feature type="compositionally biased region" description="Basic and acidic residues" evidence="1">
    <location>
        <begin position="7"/>
        <end position="28"/>
    </location>
</feature>
<feature type="compositionally biased region" description="Low complexity" evidence="1">
    <location>
        <begin position="392"/>
        <end position="401"/>
    </location>
</feature>
<feature type="compositionally biased region" description="Pro residues" evidence="1">
    <location>
        <begin position="402"/>
        <end position="411"/>
    </location>
</feature>
<name>A0A0F4Z484_RASE3</name>
<dbReference type="RefSeq" id="XP_013331290.1">
    <property type="nucleotide sequence ID" value="XM_013475836.1"/>
</dbReference>
<feature type="region of interest" description="Disordered" evidence="1">
    <location>
        <begin position="333"/>
        <end position="417"/>
    </location>
</feature>
<feature type="compositionally biased region" description="Pro residues" evidence="1">
    <location>
        <begin position="347"/>
        <end position="364"/>
    </location>
</feature>
<feature type="region of interest" description="Disordered" evidence="1">
    <location>
        <begin position="1"/>
        <end position="319"/>
    </location>
</feature>
<dbReference type="GeneID" id="25313636"/>
<feature type="compositionally biased region" description="Polar residues" evidence="1">
    <location>
        <begin position="239"/>
        <end position="250"/>
    </location>
</feature>
<feature type="compositionally biased region" description="Basic and acidic residues" evidence="1">
    <location>
        <begin position="307"/>
        <end position="319"/>
    </location>
</feature>
<organism evidence="2 3">
    <name type="scientific">Rasamsonia emersonii (strain ATCC 16479 / CBS 393.64 / IMI 116815)</name>
    <dbReference type="NCBI Taxonomy" id="1408163"/>
    <lineage>
        <taxon>Eukaryota</taxon>
        <taxon>Fungi</taxon>
        <taxon>Dikarya</taxon>
        <taxon>Ascomycota</taxon>
        <taxon>Pezizomycotina</taxon>
        <taxon>Eurotiomycetes</taxon>
        <taxon>Eurotiomycetidae</taxon>
        <taxon>Eurotiales</taxon>
        <taxon>Trichocomaceae</taxon>
        <taxon>Rasamsonia</taxon>
    </lineage>
</organism>
<feature type="compositionally biased region" description="Polar residues" evidence="1">
    <location>
        <begin position="267"/>
        <end position="284"/>
    </location>
</feature>
<evidence type="ECO:0000256" key="1">
    <source>
        <dbReference type="SAM" id="MobiDB-lite"/>
    </source>
</evidence>
<feature type="compositionally biased region" description="Low complexity" evidence="1">
    <location>
        <begin position="224"/>
        <end position="238"/>
    </location>
</feature>
<dbReference type="EC" id="1.2.1.12" evidence="2"/>
<accession>A0A0F4Z484</accession>
<proteinExistence type="predicted"/>
<protein>
    <submittedName>
        <fullName evidence="2">Glyceraldehyde 3-phosphate dehydrogenase</fullName>
        <ecNumber evidence="2">1.2.1.12</ecNumber>
    </submittedName>
</protein>
<feature type="compositionally biased region" description="Polar residues" evidence="1">
    <location>
        <begin position="187"/>
        <end position="198"/>
    </location>
</feature>
<sequence>MSGIRGVMKEGWHPKGKDGGRESWRSDFKGINQVAGWIGMGKDTSNSSRTDHVAPPLSSLKDPASFGPPPKHIKYHGPAAVADRTTPDRSGLGAPLTPEQTRRQHSQQQEAEPANSKPAPPPRPYRQNTTGLSTEGLPPPPVRRNTSPNQAGVDAPATKPKPALPPRLPPRKDSSTSHSPSPPPYTETGSQVQLNQGAISRLGQAGISVPGLGIGTNSAERQESSSGSQSSTNTATNNHVNELQSRFSKLSTSSQNPQSPQSPQSPANGTTLAEKQAALQTAQKFHNDPSSVSVSEARSAASTANNFRERHSDQIEAGKKKLSALNQKYGITKRINDFIEDQKSPAEPEPQPGQGVPPPPPPHPNLNRSSSNIDKEALNRRKPPPPPPPAKKPALQSAPVHTPSPPPPPLPLATKPR</sequence>
<feature type="compositionally biased region" description="Low complexity" evidence="1">
    <location>
        <begin position="290"/>
        <end position="304"/>
    </location>
</feature>
<evidence type="ECO:0000313" key="2">
    <source>
        <dbReference type="EMBL" id="KKA24678.1"/>
    </source>
</evidence>
<evidence type="ECO:0000313" key="3">
    <source>
        <dbReference type="Proteomes" id="UP000053958"/>
    </source>
</evidence>
<dbReference type="GO" id="GO:0004365">
    <property type="term" value="F:glyceraldehyde-3-phosphate dehydrogenase (NAD+) (phosphorylating) activity"/>
    <property type="evidence" value="ECO:0007669"/>
    <property type="project" value="UniProtKB-EC"/>
</dbReference>
<dbReference type="AlphaFoldDB" id="A0A0F4Z484"/>
<feature type="compositionally biased region" description="Basic and acidic residues" evidence="1">
    <location>
        <begin position="334"/>
        <end position="346"/>
    </location>
</feature>
<dbReference type="EMBL" id="LASV01000052">
    <property type="protein sequence ID" value="KKA24678.1"/>
    <property type="molecule type" value="Genomic_DNA"/>
</dbReference>
<feature type="compositionally biased region" description="Low complexity" evidence="1">
    <location>
        <begin position="251"/>
        <end position="266"/>
    </location>
</feature>
<dbReference type="Proteomes" id="UP000053958">
    <property type="component" value="Unassembled WGS sequence"/>
</dbReference>
<gene>
    <name evidence="2" type="ORF">T310_1285</name>
</gene>
<dbReference type="OrthoDB" id="3357271at2759"/>
<dbReference type="STRING" id="1408163.A0A0F4Z484"/>